<dbReference type="PANTHER" id="PTHR43727">
    <property type="entry name" value="DIAMINOPIMELATE DECARBOXYLASE"/>
    <property type="match status" value="1"/>
</dbReference>
<reference evidence="4" key="1">
    <citation type="journal article" date="2014" name="Front. Microbiol.">
        <title>High frequency of phylogenetically diverse reductive dehalogenase-homologous genes in deep subseafloor sedimentary metagenomes.</title>
        <authorList>
            <person name="Kawai M."/>
            <person name="Futagami T."/>
            <person name="Toyoda A."/>
            <person name="Takaki Y."/>
            <person name="Nishi S."/>
            <person name="Hori S."/>
            <person name="Arai W."/>
            <person name="Tsubouchi T."/>
            <person name="Morono Y."/>
            <person name="Uchiyama I."/>
            <person name="Ito T."/>
            <person name="Fujiyama A."/>
            <person name="Inagaki F."/>
            <person name="Takami H."/>
        </authorList>
    </citation>
    <scope>NUCLEOTIDE SEQUENCE</scope>
    <source>
        <strain evidence="4">Expedition CK06-06</strain>
    </source>
</reference>
<name>X1TTU9_9ZZZZ</name>
<accession>X1TTU9</accession>
<dbReference type="Gene3D" id="3.20.20.10">
    <property type="entry name" value="Alanine racemase"/>
    <property type="match status" value="2"/>
</dbReference>
<proteinExistence type="predicted"/>
<evidence type="ECO:0000313" key="4">
    <source>
        <dbReference type="EMBL" id="GAI90960.1"/>
    </source>
</evidence>
<dbReference type="Pfam" id="PF02784">
    <property type="entry name" value="Orn_Arg_deC_N"/>
    <property type="match status" value="1"/>
</dbReference>
<dbReference type="SUPFAM" id="SSF51419">
    <property type="entry name" value="PLP-binding barrel"/>
    <property type="match status" value="1"/>
</dbReference>
<protein>
    <recommendedName>
        <fullName evidence="3">Orn/DAP/Arg decarboxylase 2 N-terminal domain-containing protein</fullName>
    </recommendedName>
</protein>
<dbReference type="Gene3D" id="2.40.37.10">
    <property type="entry name" value="Lyase, Ornithine Decarboxylase, Chain A, domain 1"/>
    <property type="match status" value="1"/>
</dbReference>
<dbReference type="InterPro" id="IPR029066">
    <property type="entry name" value="PLP-binding_barrel"/>
</dbReference>
<dbReference type="InterPro" id="IPR009006">
    <property type="entry name" value="Ala_racemase/Decarboxylase_C"/>
</dbReference>
<keyword evidence="2" id="KW-0663">Pyridoxal phosphate</keyword>
<dbReference type="AlphaFoldDB" id="X1TTU9"/>
<gene>
    <name evidence="4" type="ORF">S12H4_30582</name>
</gene>
<dbReference type="InterPro" id="IPR022644">
    <property type="entry name" value="De-COase2_N"/>
</dbReference>
<feature type="non-terminal residue" evidence="4">
    <location>
        <position position="279"/>
    </location>
</feature>
<evidence type="ECO:0000256" key="1">
    <source>
        <dbReference type="ARBA" id="ARBA00001933"/>
    </source>
</evidence>
<comment type="cofactor">
    <cofactor evidence="1">
        <name>pyridoxal 5'-phosphate</name>
        <dbReference type="ChEBI" id="CHEBI:597326"/>
    </cofactor>
</comment>
<dbReference type="EMBL" id="BARW01017749">
    <property type="protein sequence ID" value="GAI90960.1"/>
    <property type="molecule type" value="Genomic_DNA"/>
</dbReference>
<evidence type="ECO:0000256" key="2">
    <source>
        <dbReference type="ARBA" id="ARBA00022898"/>
    </source>
</evidence>
<dbReference type="GO" id="GO:0009089">
    <property type="term" value="P:lysine biosynthetic process via diaminopimelate"/>
    <property type="evidence" value="ECO:0007669"/>
    <property type="project" value="TreeGrafter"/>
</dbReference>
<comment type="caution">
    <text evidence="4">The sequence shown here is derived from an EMBL/GenBank/DDBJ whole genome shotgun (WGS) entry which is preliminary data.</text>
</comment>
<evidence type="ECO:0000259" key="3">
    <source>
        <dbReference type="Pfam" id="PF02784"/>
    </source>
</evidence>
<feature type="domain" description="Orn/DAP/Arg decarboxylase 2 N-terminal" evidence="3">
    <location>
        <begin position="3"/>
        <end position="159"/>
    </location>
</feature>
<dbReference type="GO" id="GO:0008836">
    <property type="term" value="F:diaminopimelate decarboxylase activity"/>
    <property type="evidence" value="ECO:0007669"/>
    <property type="project" value="TreeGrafter"/>
</dbReference>
<sequence>QLISVNGVPKDEQHINRCVRQGVRITIDSLEELDYIEKAASELGRTTQVRLRLKPPVSDFIDHSDFSAEGLVPTDIAAMVYKGGLVFEDVVALGSRILDMENVELVGFHEHHGRHHRSTRYWEAQMKAFAKEMGKVCQALGGYQPQEIDIGGGFAIPRDPFNAVTDYTEPVQLAALYSASKALNLLGSQNRYKVLSRLIDTLETRPNQTPAPTIEAYAEACTRTLREELPKNGIETKDLMLQIEPGRSMHGDAGIHLTTVQNIKRIREPIRWNLIIVDT</sequence>
<feature type="non-terminal residue" evidence="4">
    <location>
        <position position="1"/>
    </location>
</feature>
<dbReference type="PANTHER" id="PTHR43727:SF2">
    <property type="entry name" value="GROUP IV DECARBOXYLASE"/>
    <property type="match status" value="1"/>
</dbReference>
<organism evidence="4">
    <name type="scientific">marine sediment metagenome</name>
    <dbReference type="NCBI Taxonomy" id="412755"/>
    <lineage>
        <taxon>unclassified sequences</taxon>
        <taxon>metagenomes</taxon>
        <taxon>ecological metagenomes</taxon>
    </lineage>
</organism>